<name>A0ABY5PDD3_9ACTN</name>
<dbReference type="SMART" id="SM00341">
    <property type="entry name" value="HRDC"/>
    <property type="match status" value="1"/>
</dbReference>
<proteinExistence type="predicted"/>
<dbReference type="InterPro" id="IPR044876">
    <property type="entry name" value="HRDC_dom_sf"/>
</dbReference>
<dbReference type="InterPro" id="IPR012337">
    <property type="entry name" value="RNaseH-like_sf"/>
</dbReference>
<dbReference type="PANTHER" id="PTHR47649">
    <property type="entry name" value="RIBONUCLEASE D"/>
    <property type="match status" value="1"/>
</dbReference>
<dbReference type="CDD" id="cd06142">
    <property type="entry name" value="RNaseD_exo"/>
    <property type="match status" value="1"/>
</dbReference>
<dbReference type="Pfam" id="PF01612">
    <property type="entry name" value="DNA_pol_A_exo1"/>
    <property type="match status" value="1"/>
</dbReference>
<evidence type="ECO:0000313" key="2">
    <source>
        <dbReference type="EMBL" id="UUY02643.1"/>
    </source>
</evidence>
<reference evidence="3" key="1">
    <citation type="submission" date="2021-11" db="EMBL/GenBank/DDBJ databases">
        <title>Cultivation dependent microbiological survey of springs from the worlds oldest radium mine currently devoted to the extraction of radon-saturated water.</title>
        <authorList>
            <person name="Kapinusova G."/>
            <person name="Smrhova T."/>
            <person name="Strejcek M."/>
            <person name="Suman J."/>
            <person name="Jani K."/>
            <person name="Pajer P."/>
            <person name="Uhlik O."/>
        </authorList>
    </citation>
    <scope>NUCLEOTIDE SEQUENCE [LARGE SCALE GENOMIC DNA]</scope>
    <source>
        <strain evidence="3">J379</strain>
    </source>
</reference>
<dbReference type="PROSITE" id="PS50967">
    <property type="entry name" value="HRDC"/>
    <property type="match status" value="1"/>
</dbReference>
<dbReference type="InterPro" id="IPR002562">
    <property type="entry name" value="3'-5'_exonuclease_dom"/>
</dbReference>
<dbReference type="Gene3D" id="1.10.150.80">
    <property type="entry name" value="HRDC domain"/>
    <property type="match status" value="2"/>
</dbReference>
<evidence type="ECO:0000259" key="1">
    <source>
        <dbReference type="PROSITE" id="PS50967"/>
    </source>
</evidence>
<dbReference type="SUPFAM" id="SSF47819">
    <property type="entry name" value="HRDC-like"/>
    <property type="match status" value="2"/>
</dbReference>
<sequence>MDELATSRDVEEVADAARATGRFGIDTEFMGEGRYRSLLCVVQVAVEQPGGEVRVIVVDALDDDVDVTPLAEILGDPAIEVVMHAARQDVPLLKRTWDVPVTNLFDTQVAAGFAGLRAQLGYDPLLQEMLGVRLRKSASFTKWDRRPLTEEQVRYAREDVLHLLQVATKLQERLAERGRLEWAREECRPLEEISDIRAVDMVFAKLPKINGLDPKVRAVAWELAAWREETAREGDRPVTTVLNDAALVEIAKRRPADQRDLEQIRGLNEGALRRRGKAIVAAVQRGRERDPIPNTASRHVQPDGRDAPLIALAEALLRTRAMDAELAYELIAARADLQRIVTAVRTDQDTSAAAQPDVRTLQGWRRELVGEELLELLHGRRELRVGPGLGVEVRSADAEPAA</sequence>
<evidence type="ECO:0000313" key="3">
    <source>
        <dbReference type="Proteomes" id="UP001058860"/>
    </source>
</evidence>
<accession>A0ABY5PDD3</accession>
<gene>
    <name evidence="2" type="ORF">LRS13_18390</name>
</gene>
<protein>
    <submittedName>
        <fullName evidence="2">HRDC domain-containing protein</fullName>
    </submittedName>
</protein>
<dbReference type="Pfam" id="PF00570">
    <property type="entry name" value="HRDC"/>
    <property type="match status" value="1"/>
</dbReference>
<organism evidence="2 3">
    <name type="scientific">Svornostia abyssi</name>
    <dbReference type="NCBI Taxonomy" id="2898438"/>
    <lineage>
        <taxon>Bacteria</taxon>
        <taxon>Bacillati</taxon>
        <taxon>Actinomycetota</taxon>
        <taxon>Thermoleophilia</taxon>
        <taxon>Solirubrobacterales</taxon>
        <taxon>Baekduiaceae</taxon>
        <taxon>Svornostia</taxon>
    </lineage>
</organism>
<dbReference type="InterPro" id="IPR010997">
    <property type="entry name" value="HRDC-like_sf"/>
</dbReference>
<dbReference type="Gene3D" id="3.30.420.10">
    <property type="entry name" value="Ribonuclease H-like superfamily/Ribonuclease H"/>
    <property type="match status" value="1"/>
</dbReference>
<dbReference type="RefSeq" id="WP_353863167.1">
    <property type="nucleotide sequence ID" value="NZ_CP088295.1"/>
</dbReference>
<dbReference type="InterPro" id="IPR002121">
    <property type="entry name" value="HRDC_dom"/>
</dbReference>
<dbReference type="InterPro" id="IPR036397">
    <property type="entry name" value="RNaseH_sf"/>
</dbReference>
<dbReference type="InterPro" id="IPR051086">
    <property type="entry name" value="RNase_D-like"/>
</dbReference>
<dbReference type="PANTHER" id="PTHR47649:SF1">
    <property type="entry name" value="RIBONUCLEASE D"/>
    <property type="match status" value="1"/>
</dbReference>
<keyword evidence="3" id="KW-1185">Reference proteome</keyword>
<dbReference type="EMBL" id="CP088295">
    <property type="protein sequence ID" value="UUY02643.1"/>
    <property type="molecule type" value="Genomic_DNA"/>
</dbReference>
<dbReference type="SMART" id="SM00474">
    <property type="entry name" value="35EXOc"/>
    <property type="match status" value="1"/>
</dbReference>
<dbReference type="SUPFAM" id="SSF53098">
    <property type="entry name" value="Ribonuclease H-like"/>
    <property type="match status" value="1"/>
</dbReference>
<feature type="domain" description="HRDC" evidence="1">
    <location>
        <begin position="213"/>
        <end position="293"/>
    </location>
</feature>
<dbReference type="Proteomes" id="UP001058860">
    <property type="component" value="Chromosome"/>
</dbReference>